<evidence type="ECO:0000313" key="2">
    <source>
        <dbReference type="Proteomes" id="UP000202440"/>
    </source>
</evidence>
<dbReference type="EMBL" id="CP022530">
    <property type="protein sequence ID" value="ASP37241.1"/>
    <property type="molecule type" value="Genomic_DNA"/>
</dbReference>
<dbReference type="RefSeq" id="WP_094058459.1">
    <property type="nucleotide sequence ID" value="NZ_CP022530.1"/>
</dbReference>
<dbReference type="AlphaFoldDB" id="A0A222FFQ0"/>
<gene>
    <name evidence="1" type="ORF">CHH28_00425</name>
</gene>
<accession>A0A222FFQ0</accession>
<keyword evidence="2" id="KW-1185">Reference proteome</keyword>
<proteinExistence type="predicted"/>
<evidence type="ECO:0000313" key="1">
    <source>
        <dbReference type="EMBL" id="ASP37241.1"/>
    </source>
</evidence>
<sequence>MLRFSLLLLLVAGFAAWWWSAPPQTVLVSSTPEVMAAQPIHSQSAAPATQPPALLQPVLANVAVAYELSNRYPDYSLPLAEHQVDLLQPNRGAAIERDLNLVGLPGSLLVQLDAFRYRQGDPIQATVVLSGGDDLQVQVSSLTAEVQNSAGETVYEPQWQQQRDGQQLTLTAEFDAHASWPQELLLAAQLTLTDRQDMRQTAPFRVFDAVAEITGTDPLQRGNNELLIPVRVARAKAGFYKLSANVYIDGQQPLAHLQGKARIGSSGVIPLKLHGSLLAGLPSPQRLSLHDLQLRRIPVKPGNDEQVEWGYSQSAVLELGDVATQGFYQQPYQDEQIAQRLQFLQQLGTPAQ</sequence>
<dbReference type="OrthoDB" id="6358017at2"/>
<name>A0A222FFQ0_9GAMM</name>
<dbReference type="Proteomes" id="UP000202440">
    <property type="component" value="Chromosome"/>
</dbReference>
<dbReference type="KEGG" id="bsan:CHH28_00425"/>
<reference evidence="1 2" key="1">
    <citation type="submission" date="2017-07" db="EMBL/GenBank/DDBJ databases">
        <title>Annotated genome sequence of Bacterioplanes sanyensis isolated from Red Sea.</title>
        <authorList>
            <person name="Rehman Z.U."/>
        </authorList>
    </citation>
    <scope>NUCLEOTIDE SEQUENCE [LARGE SCALE GENOMIC DNA]</scope>
    <source>
        <strain evidence="1 2">NV9</strain>
    </source>
</reference>
<organism evidence="1 2">
    <name type="scientific">Bacterioplanes sanyensis</name>
    <dbReference type="NCBI Taxonomy" id="1249553"/>
    <lineage>
        <taxon>Bacteria</taxon>
        <taxon>Pseudomonadati</taxon>
        <taxon>Pseudomonadota</taxon>
        <taxon>Gammaproteobacteria</taxon>
        <taxon>Oceanospirillales</taxon>
        <taxon>Oceanospirillaceae</taxon>
        <taxon>Bacterioplanes</taxon>
    </lineage>
</organism>
<protein>
    <submittedName>
        <fullName evidence="1">Uncharacterized protein</fullName>
    </submittedName>
</protein>